<name>A0ABS5Q5J3_9PSED</name>
<evidence type="ECO:0000256" key="1">
    <source>
        <dbReference type="ARBA" id="ARBA00004167"/>
    </source>
</evidence>
<dbReference type="PRINTS" id="PR00885">
    <property type="entry name" value="BCTERIALGSPH"/>
</dbReference>
<dbReference type="InterPro" id="IPR002416">
    <property type="entry name" value="T2SS_protein-GspH"/>
</dbReference>
<dbReference type="Gene3D" id="3.30.700.10">
    <property type="entry name" value="Glycoprotein, Type 4 Pilin"/>
    <property type="match status" value="1"/>
</dbReference>
<dbReference type="PANTHER" id="PTHR30093:SF44">
    <property type="entry name" value="TYPE II SECRETION SYSTEM CORE PROTEIN G"/>
    <property type="match status" value="1"/>
</dbReference>
<reference evidence="7 8" key="1">
    <citation type="journal article" date="2021" name="Syst. Appl. Microbiol.">
        <title>Pseudomonas lalucatii sp. nov. isolated from Vallgornera, a karstic cave in Mallorca, Western Mediterranean.</title>
        <authorList>
            <person name="Busquets A."/>
            <person name="Mulet M."/>
            <person name="Gomila M."/>
            <person name="Garcia-Valdes E."/>
        </authorList>
    </citation>
    <scope>NUCLEOTIDE SEQUENCE [LARGE SCALE GENOMIC DNA]</scope>
    <source>
        <strain evidence="7 8">R1b54</strain>
    </source>
</reference>
<keyword evidence="4 6" id="KW-1133">Transmembrane helix</keyword>
<evidence type="ECO:0000313" key="8">
    <source>
        <dbReference type="Proteomes" id="UP001196601"/>
    </source>
</evidence>
<dbReference type="SUPFAM" id="SSF54523">
    <property type="entry name" value="Pili subunits"/>
    <property type="match status" value="1"/>
</dbReference>
<protein>
    <submittedName>
        <fullName evidence="7">Prepilin-type N-terminal cleavage/methylation domain-containing protein</fullName>
    </submittedName>
</protein>
<evidence type="ECO:0000256" key="6">
    <source>
        <dbReference type="SAM" id="Phobius"/>
    </source>
</evidence>
<dbReference type="PROSITE" id="PS00409">
    <property type="entry name" value="PROKAR_NTER_METHYL"/>
    <property type="match status" value="1"/>
</dbReference>
<dbReference type="NCBIfam" id="TIGR02532">
    <property type="entry name" value="IV_pilin_GFxxxE"/>
    <property type="match status" value="1"/>
</dbReference>
<gene>
    <name evidence="7" type="ORF">I0D00_18435</name>
</gene>
<keyword evidence="8" id="KW-1185">Reference proteome</keyword>
<dbReference type="Pfam" id="PF07963">
    <property type="entry name" value="N_methyl"/>
    <property type="match status" value="1"/>
</dbReference>
<keyword evidence="3 6" id="KW-0812">Transmembrane</keyword>
<evidence type="ECO:0000256" key="5">
    <source>
        <dbReference type="ARBA" id="ARBA00023136"/>
    </source>
</evidence>
<organism evidence="7 8">
    <name type="scientific">Pseudomonas lalucatii</name>
    <dbReference type="NCBI Taxonomy" id="1424203"/>
    <lineage>
        <taxon>Bacteria</taxon>
        <taxon>Pseudomonadati</taxon>
        <taxon>Pseudomonadota</taxon>
        <taxon>Gammaproteobacteria</taxon>
        <taxon>Pseudomonadales</taxon>
        <taxon>Pseudomonadaceae</taxon>
        <taxon>Pseudomonas</taxon>
    </lineage>
</organism>
<evidence type="ECO:0000256" key="4">
    <source>
        <dbReference type="ARBA" id="ARBA00022989"/>
    </source>
</evidence>
<evidence type="ECO:0000256" key="3">
    <source>
        <dbReference type="ARBA" id="ARBA00022692"/>
    </source>
</evidence>
<keyword evidence="5 6" id="KW-0472">Membrane</keyword>
<comment type="subcellular location">
    <subcellularLocation>
        <location evidence="1">Membrane</location>
        <topology evidence="1">Single-pass membrane protein</topology>
    </subcellularLocation>
</comment>
<dbReference type="Proteomes" id="UP001196601">
    <property type="component" value="Unassembled WGS sequence"/>
</dbReference>
<accession>A0ABS5Q5J3</accession>
<proteinExistence type="predicted"/>
<dbReference type="EMBL" id="JADPMV010000002">
    <property type="protein sequence ID" value="MBS7663909.1"/>
    <property type="molecule type" value="Genomic_DNA"/>
</dbReference>
<evidence type="ECO:0000256" key="2">
    <source>
        <dbReference type="ARBA" id="ARBA00022481"/>
    </source>
</evidence>
<comment type="caution">
    <text evidence="7">The sequence shown here is derived from an EMBL/GenBank/DDBJ whole genome shotgun (WGS) entry which is preliminary data.</text>
</comment>
<dbReference type="RefSeq" id="WP_213641268.1">
    <property type="nucleotide sequence ID" value="NZ_JADPMV010000002.1"/>
</dbReference>
<dbReference type="InterPro" id="IPR045584">
    <property type="entry name" value="Pilin-like"/>
</dbReference>
<dbReference type="InterPro" id="IPR012902">
    <property type="entry name" value="N_methyl_site"/>
</dbReference>
<keyword evidence="2" id="KW-0488">Methylation</keyword>
<feature type="transmembrane region" description="Helical" evidence="6">
    <location>
        <begin position="12"/>
        <end position="33"/>
    </location>
</feature>
<sequence length="61" mass="6633">MKSLKKQKGFTLIELMIVIAIIGILAAIAIPQFNEYRQKANDTSAVADAKNGITTIISSLR</sequence>
<evidence type="ECO:0000313" key="7">
    <source>
        <dbReference type="EMBL" id="MBS7663909.1"/>
    </source>
</evidence>
<dbReference type="PANTHER" id="PTHR30093">
    <property type="entry name" value="GENERAL SECRETION PATHWAY PROTEIN G"/>
    <property type="match status" value="1"/>
</dbReference>